<keyword evidence="6" id="KW-1185">Reference proteome</keyword>
<dbReference type="EMBL" id="JACCFK010000001">
    <property type="protein sequence ID" value="NYI87542.1"/>
    <property type="molecule type" value="Genomic_DNA"/>
</dbReference>
<evidence type="ECO:0000256" key="1">
    <source>
        <dbReference type="ARBA" id="ARBA00010088"/>
    </source>
</evidence>
<gene>
    <name evidence="5" type="ORF">HNR02_000865</name>
</gene>
<feature type="domain" description="Epoxide hydrolase N-terminal" evidence="4">
    <location>
        <begin position="1"/>
        <end position="106"/>
    </location>
</feature>
<dbReference type="GO" id="GO:0004301">
    <property type="term" value="F:epoxide hydrolase activity"/>
    <property type="evidence" value="ECO:0007669"/>
    <property type="project" value="TreeGrafter"/>
</dbReference>
<sequence>MRPCHLDIPQADLDDLAERLDRTRWPDQLPGAGWDYGVDKDYLTDLVRYWRTGYDWRVHEARLNAVPQFTTMIDGQNIHFLHARSPHPDAIPLLLTHGWPSTVHDFLDILGPLTDAFHVVAPSVPGFAFSGPTRERGWGVDRVARAWAELMRRLGYERYGVQGGGRAVARGA</sequence>
<evidence type="ECO:0000259" key="4">
    <source>
        <dbReference type="Pfam" id="PF06441"/>
    </source>
</evidence>
<protein>
    <recommendedName>
        <fullName evidence="4">Epoxide hydrolase N-terminal domain-containing protein</fullName>
    </recommendedName>
</protein>
<comment type="similarity">
    <text evidence="1">Belongs to the peptidase S33 family.</text>
</comment>
<dbReference type="Pfam" id="PF06441">
    <property type="entry name" value="EHN"/>
    <property type="match status" value="1"/>
</dbReference>
<comment type="caution">
    <text evidence="5">The sequence shown here is derived from an EMBL/GenBank/DDBJ whole genome shotgun (WGS) entry which is preliminary data.</text>
</comment>
<dbReference type="AlphaFoldDB" id="A0A853AY05"/>
<dbReference type="InterPro" id="IPR010497">
    <property type="entry name" value="Epoxide_hydro_N"/>
</dbReference>
<dbReference type="PANTHER" id="PTHR21661">
    <property type="entry name" value="EPOXIDE HYDROLASE 1-RELATED"/>
    <property type="match status" value="1"/>
</dbReference>
<organism evidence="5 6">
    <name type="scientific">Amycolatopsis endophytica</name>
    <dbReference type="NCBI Taxonomy" id="860233"/>
    <lineage>
        <taxon>Bacteria</taxon>
        <taxon>Bacillati</taxon>
        <taxon>Actinomycetota</taxon>
        <taxon>Actinomycetes</taxon>
        <taxon>Pseudonocardiales</taxon>
        <taxon>Pseudonocardiaceae</taxon>
        <taxon>Amycolatopsis</taxon>
    </lineage>
</organism>
<name>A0A853AY05_9PSEU</name>
<dbReference type="GO" id="GO:0097176">
    <property type="term" value="P:epoxide metabolic process"/>
    <property type="evidence" value="ECO:0007669"/>
    <property type="project" value="TreeGrafter"/>
</dbReference>
<dbReference type="SUPFAM" id="SSF53474">
    <property type="entry name" value="alpha/beta-Hydrolases"/>
    <property type="match status" value="1"/>
</dbReference>
<accession>A0A853AY05</accession>
<dbReference type="RefSeq" id="WP_312860897.1">
    <property type="nucleotide sequence ID" value="NZ_JACCFK010000001.1"/>
</dbReference>
<dbReference type="Proteomes" id="UP000549616">
    <property type="component" value="Unassembled WGS sequence"/>
</dbReference>
<dbReference type="InterPro" id="IPR029058">
    <property type="entry name" value="AB_hydrolase_fold"/>
</dbReference>
<evidence type="ECO:0000313" key="6">
    <source>
        <dbReference type="Proteomes" id="UP000549616"/>
    </source>
</evidence>
<evidence type="ECO:0000256" key="3">
    <source>
        <dbReference type="ARBA" id="ARBA00022801"/>
    </source>
</evidence>
<keyword evidence="3" id="KW-0378">Hydrolase</keyword>
<reference evidence="5 6" key="1">
    <citation type="submission" date="2020-07" db="EMBL/GenBank/DDBJ databases">
        <title>Sequencing the genomes of 1000 actinobacteria strains.</title>
        <authorList>
            <person name="Klenk H.-P."/>
        </authorList>
    </citation>
    <scope>NUCLEOTIDE SEQUENCE [LARGE SCALE GENOMIC DNA]</scope>
    <source>
        <strain evidence="5 6">DSM 104006</strain>
    </source>
</reference>
<evidence type="ECO:0000256" key="2">
    <source>
        <dbReference type="ARBA" id="ARBA00022797"/>
    </source>
</evidence>
<dbReference type="Gene3D" id="3.40.50.1820">
    <property type="entry name" value="alpha/beta hydrolase"/>
    <property type="match status" value="1"/>
</dbReference>
<dbReference type="PANTHER" id="PTHR21661:SF35">
    <property type="entry name" value="EPOXIDE HYDROLASE"/>
    <property type="match status" value="1"/>
</dbReference>
<keyword evidence="2" id="KW-0058">Aromatic hydrocarbons catabolism</keyword>
<evidence type="ECO:0000313" key="5">
    <source>
        <dbReference type="EMBL" id="NYI87542.1"/>
    </source>
</evidence>
<proteinExistence type="inferred from homology"/>